<evidence type="ECO:0000313" key="10">
    <source>
        <dbReference type="EMBL" id="OGM97569.1"/>
    </source>
</evidence>
<protein>
    <recommendedName>
        <fullName evidence="12">Excinuclease ABC subunit C</fullName>
    </recommendedName>
</protein>
<evidence type="ECO:0000256" key="6">
    <source>
        <dbReference type="SAM" id="MobiDB-lite"/>
    </source>
</evidence>
<evidence type="ECO:0000313" key="11">
    <source>
        <dbReference type="Proteomes" id="UP000178520"/>
    </source>
</evidence>
<organism evidence="10 11">
    <name type="scientific">Candidatus Yanofskybacteria bacterium RIFCSPHIGHO2_01_FULL_41_21</name>
    <dbReference type="NCBI Taxonomy" id="1802660"/>
    <lineage>
        <taxon>Bacteria</taxon>
        <taxon>Candidatus Yanofskyibacteriota</taxon>
    </lineage>
</organism>
<dbReference type="Pfam" id="PF02151">
    <property type="entry name" value="UVR"/>
    <property type="match status" value="1"/>
</dbReference>
<feature type="domain" description="GIY-YIG" evidence="8">
    <location>
        <begin position="15"/>
        <end position="99"/>
    </location>
</feature>
<keyword evidence="1" id="KW-0963">Cytoplasm</keyword>
<dbReference type="GO" id="GO:0009380">
    <property type="term" value="C:excinuclease repair complex"/>
    <property type="evidence" value="ECO:0007669"/>
    <property type="project" value="TreeGrafter"/>
</dbReference>
<dbReference type="Gene3D" id="3.40.1440.10">
    <property type="entry name" value="GIY-YIG endonuclease"/>
    <property type="match status" value="1"/>
</dbReference>
<dbReference type="PROSITE" id="PS50151">
    <property type="entry name" value="UVR"/>
    <property type="match status" value="1"/>
</dbReference>
<dbReference type="PANTHER" id="PTHR30562">
    <property type="entry name" value="UVRC/OXIDOREDUCTASE"/>
    <property type="match status" value="1"/>
</dbReference>
<keyword evidence="5" id="KW-0234">DNA repair</keyword>
<dbReference type="InterPro" id="IPR036876">
    <property type="entry name" value="UVR_dom_sf"/>
</dbReference>
<dbReference type="InterPro" id="IPR038476">
    <property type="entry name" value="UvrC_RNase_H_dom_sf"/>
</dbReference>
<dbReference type="Gene3D" id="3.30.420.340">
    <property type="entry name" value="UvrC, RNAse H endonuclease domain"/>
    <property type="match status" value="1"/>
</dbReference>
<accession>A0A1F8EB51</accession>
<dbReference type="InterPro" id="IPR000305">
    <property type="entry name" value="GIY-YIG_endonuc"/>
</dbReference>
<evidence type="ECO:0000256" key="1">
    <source>
        <dbReference type="ARBA" id="ARBA00022490"/>
    </source>
</evidence>
<evidence type="ECO:0000256" key="2">
    <source>
        <dbReference type="ARBA" id="ARBA00022763"/>
    </source>
</evidence>
<dbReference type="SUPFAM" id="SSF46600">
    <property type="entry name" value="C-terminal UvrC-binding domain of UvrB"/>
    <property type="match status" value="1"/>
</dbReference>
<feature type="domain" description="UVR" evidence="7">
    <location>
        <begin position="241"/>
        <end position="276"/>
    </location>
</feature>
<dbReference type="SUPFAM" id="SSF82771">
    <property type="entry name" value="GIY-YIG endonuclease"/>
    <property type="match status" value="1"/>
</dbReference>
<keyword evidence="4" id="KW-0267">Excision nuclease</keyword>
<evidence type="ECO:0000259" key="9">
    <source>
        <dbReference type="PROSITE" id="PS50165"/>
    </source>
</evidence>
<dbReference type="AlphaFoldDB" id="A0A1F8EB51"/>
<dbReference type="InterPro" id="IPR035901">
    <property type="entry name" value="GIY-YIG_endonuc_sf"/>
</dbReference>
<name>A0A1F8EB51_9BACT</name>
<dbReference type="PROSITE" id="PS50165">
    <property type="entry name" value="UVRC"/>
    <property type="match status" value="1"/>
</dbReference>
<proteinExistence type="predicted"/>
<feature type="region of interest" description="Disordered" evidence="6">
    <location>
        <begin position="132"/>
        <end position="161"/>
    </location>
</feature>
<dbReference type="GO" id="GO:0009381">
    <property type="term" value="F:excinuclease ABC activity"/>
    <property type="evidence" value="ECO:0007669"/>
    <property type="project" value="InterPro"/>
</dbReference>
<dbReference type="InterPro" id="IPR047296">
    <property type="entry name" value="GIY-YIG_UvrC_Cho"/>
</dbReference>
<evidence type="ECO:0000256" key="3">
    <source>
        <dbReference type="ARBA" id="ARBA00022769"/>
    </source>
</evidence>
<dbReference type="STRING" id="1802660.A2735_01585"/>
<dbReference type="PANTHER" id="PTHR30562:SF1">
    <property type="entry name" value="UVRABC SYSTEM PROTEIN C"/>
    <property type="match status" value="1"/>
</dbReference>
<dbReference type="GO" id="GO:0006289">
    <property type="term" value="P:nucleotide-excision repair"/>
    <property type="evidence" value="ECO:0007669"/>
    <property type="project" value="InterPro"/>
</dbReference>
<dbReference type="CDD" id="cd10434">
    <property type="entry name" value="GIY-YIG_UvrC_Cho"/>
    <property type="match status" value="1"/>
</dbReference>
<comment type="caution">
    <text evidence="10">The sequence shown here is derived from an EMBL/GenBank/DDBJ whole genome shotgun (WGS) entry which is preliminary data.</text>
</comment>
<evidence type="ECO:0000256" key="4">
    <source>
        <dbReference type="ARBA" id="ARBA00022881"/>
    </source>
</evidence>
<dbReference type="FunFam" id="3.40.1440.10:FF:000001">
    <property type="entry name" value="UvrABC system protein C"/>
    <property type="match status" value="1"/>
</dbReference>
<dbReference type="InterPro" id="IPR001943">
    <property type="entry name" value="UVR_dom"/>
</dbReference>
<feature type="domain" description="UvrC family homology region profile" evidence="9">
    <location>
        <begin position="266"/>
        <end position="409"/>
    </location>
</feature>
<dbReference type="InterPro" id="IPR001162">
    <property type="entry name" value="UvrC_RNase_H_dom"/>
</dbReference>
<gene>
    <name evidence="10" type="ORF">A2735_01585</name>
</gene>
<dbReference type="SMART" id="SM00465">
    <property type="entry name" value="GIYc"/>
    <property type="match status" value="1"/>
</dbReference>
<dbReference type="InterPro" id="IPR050066">
    <property type="entry name" value="UvrABC_protein_C"/>
</dbReference>
<dbReference type="Gene3D" id="4.10.860.10">
    <property type="entry name" value="UVR domain"/>
    <property type="match status" value="1"/>
</dbReference>
<sequence length="485" mass="54768">MDTNILKKYISKTPDNPGIYRFQDKQKKDIYIGKASSIKKRLTSYTLALSSSNGKTTDSRIQKMITVAKYLTHIKTESDIEALILESQLIKQRRPQFNIMLRDDKQYFFVGFSNETFPHLFITHQPQLAENRVLGPSSGGGPAQRGDRRDWSPGSGAKGSVSTSYIGPFTDGMALKATLKYLRNIFPYCTCKQKHHNFCLNYHIGKCLGFCCLQNPEPGPQNKKYKQNIKAIKNILSGKKNSLIKELKKEMETAGKKHDFSRAIELRNKLERLERVFYNAQVIKHSEIIKLLDSGLSKLLNINKPIIKIEGYDISNIQGTYATGAMIAFINGIPDKKHYRKFTIHPVRSHARAKGTSPKDLGEDTSNGTAKFGDTQMLAQILKRRLNHPEWSFPDLILIDGGKGQVSSALATLKEMNINIPVIGLSKNEKHIGHQLVIPNRNSAGWKTLLLTKLDIADKNLLLSIDAEAHRFAISHYRKLHRKSV</sequence>
<evidence type="ECO:0000259" key="8">
    <source>
        <dbReference type="PROSITE" id="PS50164"/>
    </source>
</evidence>
<dbReference type="PROSITE" id="PS50164">
    <property type="entry name" value="GIY_YIG"/>
    <property type="match status" value="1"/>
</dbReference>
<keyword evidence="3" id="KW-0228">DNA excision</keyword>
<evidence type="ECO:0000259" key="7">
    <source>
        <dbReference type="PROSITE" id="PS50151"/>
    </source>
</evidence>
<dbReference type="Pfam" id="PF01541">
    <property type="entry name" value="GIY-YIG"/>
    <property type="match status" value="1"/>
</dbReference>
<keyword evidence="2" id="KW-0227">DNA damage</keyword>
<reference evidence="10 11" key="1">
    <citation type="journal article" date="2016" name="Nat. Commun.">
        <title>Thousands of microbial genomes shed light on interconnected biogeochemical processes in an aquifer system.</title>
        <authorList>
            <person name="Anantharaman K."/>
            <person name="Brown C.T."/>
            <person name="Hug L.A."/>
            <person name="Sharon I."/>
            <person name="Castelle C.J."/>
            <person name="Probst A.J."/>
            <person name="Thomas B.C."/>
            <person name="Singh A."/>
            <person name="Wilkins M.J."/>
            <person name="Karaoz U."/>
            <person name="Brodie E.L."/>
            <person name="Williams K.H."/>
            <person name="Hubbard S.S."/>
            <person name="Banfield J.F."/>
        </authorList>
    </citation>
    <scope>NUCLEOTIDE SEQUENCE [LARGE SCALE GENOMIC DNA]</scope>
</reference>
<evidence type="ECO:0008006" key="12">
    <source>
        <dbReference type="Google" id="ProtNLM"/>
    </source>
</evidence>
<dbReference type="Proteomes" id="UP000178520">
    <property type="component" value="Unassembled WGS sequence"/>
</dbReference>
<evidence type="ECO:0000256" key="5">
    <source>
        <dbReference type="ARBA" id="ARBA00023204"/>
    </source>
</evidence>
<dbReference type="EMBL" id="MGJA01000011">
    <property type="protein sequence ID" value="OGM97569.1"/>
    <property type="molecule type" value="Genomic_DNA"/>
</dbReference>
<dbReference type="Pfam" id="PF08459">
    <property type="entry name" value="UvrC_RNaseH_dom"/>
    <property type="match status" value="1"/>
</dbReference>